<organism evidence="4 5">
    <name type="scientific">Perilla frutescens var. hirtella</name>
    <name type="common">Perilla citriodora</name>
    <name type="synonym">Perilla setoyensis</name>
    <dbReference type="NCBI Taxonomy" id="608512"/>
    <lineage>
        <taxon>Eukaryota</taxon>
        <taxon>Viridiplantae</taxon>
        <taxon>Streptophyta</taxon>
        <taxon>Embryophyta</taxon>
        <taxon>Tracheophyta</taxon>
        <taxon>Spermatophyta</taxon>
        <taxon>Magnoliopsida</taxon>
        <taxon>eudicotyledons</taxon>
        <taxon>Gunneridae</taxon>
        <taxon>Pentapetalae</taxon>
        <taxon>asterids</taxon>
        <taxon>lamiids</taxon>
        <taxon>Lamiales</taxon>
        <taxon>Lamiaceae</taxon>
        <taxon>Nepetoideae</taxon>
        <taxon>Elsholtzieae</taxon>
        <taxon>Perilla</taxon>
    </lineage>
</organism>
<sequence length="398" mass="44607">MAKLLSLKQFALKETDASLEMVKHVISAHAQGKNLVMSPLSIHLLLAMTAAGSSGPTRSQLLTYLRSQSLEELTSLFSMIARAVLRDGSGRGGPLLSTKNGLWVDQRFTLKPVFRDIIHNSYKAVAELVDFQNQSEEARQQVNAWAEKETNGLVKEIVPPDSINELTRLILANAIYFKGAWNQVFDASRTRHLDFYLLNGTPIQAPFMTSWCLQRVRAFDGFKVLQLPYKQGSDKRSFSMCIYLPDARDGLPALIERICSEPEFINGHLPSGVEWLDAFRIPKFKIGFEFEASDVLKGLGVVLPFLEKEDAGLAEMVDSETVLFVSRMRHKAFVEVNEEGTEAAAVTEEEDEDMGCSFMEDEKPRLEFVADHPFLFLIREDTTGLLLFVGQLLNPLAD</sequence>
<protein>
    <recommendedName>
        <fullName evidence="3">Serpin domain-containing protein</fullName>
    </recommendedName>
</protein>
<dbReference type="GO" id="GO:0005615">
    <property type="term" value="C:extracellular space"/>
    <property type="evidence" value="ECO:0007669"/>
    <property type="project" value="InterPro"/>
</dbReference>
<accession>A0AAD4JCJ3</accession>
<dbReference type="Gene3D" id="2.30.39.10">
    <property type="entry name" value="Alpha-1-antitrypsin, domain 1"/>
    <property type="match status" value="1"/>
</dbReference>
<gene>
    <name evidence="4" type="ORF">C2S53_005825</name>
</gene>
<dbReference type="Pfam" id="PF00079">
    <property type="entry name" value="Serpin"/>
    <property type="match status" value="1"/>
</dbReference>
<dbReference type="InterPro" id="IPR000215">
    <property type="entry name" value="Serpin_fam"/>
</dbReference>
<dbReference type="InterPro" id="IPR036186">
    <property type="entry name" value="Serpin_sf"/>
</dbReference>
<keyword evidence="5" id="KW-1185">Reference proteome</keyword>
<feature type="domain" description="Serpin" evidence="3">
    <location>
        <begin position="19"/>
        <end position="395"/>
    </location>
</feature>
<dbReference type="PANTHER" id="PTHR11461">
    <property type="entry name" value="SERINE PROTEASE INHIBITOR, SERPIN"/>
    <property type="match status" value="1"/>
</dbReference>
<dbReference type="InterPro" id="IPR042185">
    <property type="entry name" value="Serpin_sf_2"/>
</dbReference>
<comment type="caution">
    <text evidence="4">The sequence shown here is derived from an EMBL/GenBank/DDBJ whole genome shotgun (WGS) entry which is preliminary data.</text>
</comment>
<dbReference type="InterPro" id="IPR042178">
    <property type="entry name" value="Serpin_sf_1"/>
</dbReference>
<dbReference type="PROSITE" id="PS00284">
    <property type="entry name" value="SERPIN"/>
    <property type="match status" value="1"/>
</dbReference>
<comment type="similarity">
    <text evidence="1 2">Belongs to the serpin family.</text>
</comment>
<evidence type="ECO:0000313" key="5">
    <source>
        <dbReference type="Proteomes" id="UP001190926"/>
    </source>
</evidence>
<dbReference type="InterPro" id="IPR023796">
    <property type="entry name" value="Serpin_dom"/>
</dbReference>
<dbReference type="InterPro" id="IPR023795">
    <property type="entry name" value="Serpin_CS"/>
</dbReference>
<dbReference type="AlphaFoldDB" id="A0AAD4JCJ3"/>
<dbReference type="Gene3D" id="3.30.497.10">
    <property type="entry name" value="Antithrombin, subunit I, domain 2"/>
    <property type="match status" value="1"/>
</dbReference>
<dbReference type="EMBL" id="SDAM02000091">
    <property type="protein sequence ID" value="KAH6830901.1"/>
    <property type="molecule type" value="Genomic_DNA"/>
</dbReference>
<dbReference type="SMART" id="SM00093">
    <property type="entry name" value="SERPIN"/>
    <property type="match status" value="1"/>
</dbReference>
<dbReference type="GO" id="GO:0004867">
    <property type="term" value="F:serine-type endopeptidase inhibitor activity"/>
    <property type="evidence" value="ECO:0007669"/>
    <property type="project" value="InterPro"/>
</dbReference>
<name>A0AAD4JCJ3_PERFH</name>
<dbReference type="CDD" id="cd02043">
    <property type="entry name" value="serpinP_plants"/>
    <property type="match status" value="1"/>
</dbReference>
<dbReference type="PANTHER" id="PTHR11461:SF211">
    <property type="entry name" value="GH10112P-RELATED"/>
    <property type="match status" value="1"/>
</dbReference>
<evidence type="ECO:0000259" key="3">
    <source>
        <dbReference type="SMART" id="SM00093"/>
    </source>
</evidence>
<dbReference type="Proteomes" id="UP001190926">
    <property type="component" value="Unassembled WGS sequence"/>
</dbReference>
<evidence type="ECO:0000256" key="2">
    <source>
        <dbReference type="RuleBase" id="RU000411"/>
    </source>
</evidence>
<dbReference type="SUPFAM" id="SSF56574">
    <property type="entry name" value="Serpins"/>
    <property type="match status" value="1"/>
</dbReference>
<reference evidence="4 5" key="1">
    <citation type="journal article" date="2021" name="Nat. Commun.">
        <title>Incipient diploidization of the medicinal plant Perilla within 10,000 years.</title>
        <authorList>
            <person name="Zhang Y."/>
            <person name="Shen Q."/>
            <person name="Leng L."/>
            <person name="Zhang D."/>
            <person name="Chen S."/>
            <person name="Shi Y."/>
            <person name="Ning Z."/>
            <person name="Chen S."/>
        </authorList>
    </citation>
    <scope>NUCLEOTIDE SEQUENCE [LARGE SCALE GENOMIC DNA]</scope>
    <source>
        <strain evidence="5">cv. PC099</strain>
    </source>
</reference>
<proteinExistence type="inferred from homology"/>
<evidence type="ECO:0000256" key="1">
    <source>
        <dbReference type="ARBA" id="ARBA00009500"/>
    </source>
</evidence>
<evidence type="ECO:0000313" key="4">
    <source>
        <dbReference type="EMBL" id="KAH6830901.1"/>
    </source>
</evidence>